<sequence>VCVPLPPSPGLSKERAVVSRVNGRLAAALGEGAARVLPAPITGVPAAFNPEGDASNRRAEVLLPVGMLVPEGEDGLHGLLDGFESGGGGGEVDGRVLRFFHGIKSVMNLFVSRQDPSDSKGGKGEGEGGGKGGGEGGRKGREKTRADEPRDGQGGADKKGGASKKPRRDEKEKSGARGEKTRRGEKGGAGGEKTRRGEKGGSGGEKTRVAQRRKYHNFSKSGLAQDYFVYRRLDRFHYARDTFQHSGVTFLAIQLNVDMFLATQIGKLISCFIAIQLGLLPPSLASYLFDEDYPSLEPDLPPFPCFAQVVGDVSYTLAEGKMKACLRPKPNVGGGTTGGLSGRDCWEEFQGTREAWFTKIAEKWVAGGVGERAGGPSVTGATGWVEKQLAPWCNAVRGRIKQYEAWLSAGGSFLELEKTLNSLLPNMDTAVPVLFQACLSVLRGIEERGEWPNTSVGRRTVIVDEEKSFREVLAERDCVKKEKDKGEAGRGNVKSKNAGASGSFSIGLMPTETGGSVMPAGNEKFPELVKAAFLLERALLPGRPGSSTIAVNRNAQFRPHTDSGAGAGQSLSLIVAMGDYVGGDLMVEGERKDIRYRGVEFDGWKQRHWTLPFAGERFSLVWFTPLGCEGMSGLSLFS</sequence>
<comment type="caution">
    <text evidence="2">The sequence shown here is derived from an EMBL/GenBank/DDBJ whole genome shotgun (WGS) entry which is preliminary data.</text>
</comment>
<feature type="compositionally biased region" description="Basic and acidic residues" evidence="1">
    <location>
        <begin position="115"/>
        <end position="128"/>
    </location>
</feature>
<dbReference type="EMBL" id="BRYB01002616">
    <property type="protein sequence ID" value="GMI22695.1"/>
    <property type="molecule type" value="Genomic_DNA"/>
</dbReference>
<organism evidence="2 3">
    <name type="scientific">Tetraparma gracilis</name>
    <dbReference type="NCBI Taxonomy" id="2962635"/>
    <lineage>
        <taxon>Eukaryota</taxon>
        <taxon>Sar</taxon>
        <taxon>Stramenopiles</taxon>
        <taxon>Ochrophyta</taxon>
        <taxon>Bolidophyceae</taxon>
        <taxon>Parmales</taxon>
        <taxon>Triparmaceae</taxon>
        <taxon>Tetraparma</taxon>
    </lineage>
</organism>
<gene>
    <name evidence="2" type="ORF">TeGR_g13154</name>
</gene>
<protein>
    <submittedName>
        <fullName evidence="2">Uncharacterized protein</fullName>
    </submittedName>
</protein>
<dbReference type="InterPro" id="IPR020095">
    <property type="entry name" value="PsdUridine_synth_TruA_C"/>
</dbReference>
<feature type="compositionally biased region" description="Basic and acidic residues" evidence="1">
    <location>
        <begin position="167"/>
        <end position="199"/>
    </location>
</feature>
<keyword evidence="3" id="KW-1185">Reference proteome</keyword>
<evidence type="ECO:0000313" key="3">
    <source>
        <dbReference type="Proteomes" id="UP001165060"/>
    </source>
</evidence>
<evidence type="ECO:0000313" key="2">
    <source>
        <dbReference type="EMBL" id="GMI22695.1"/>
    </source>
</evidence>
<evidence type="ECO:0000256" key="1">
    <source>
        <dbReference type="SAM" id="MobiDB-lite"/>
    </source>
</evidence>
<accession>A0ABQ6MAW2</accession>
<proteinExistence type="predicted"/>
<reference evidence="2 3" key="1">
    <citation type="journal article" date="2023" name="Commun. Biol.">
        <title>Genome analysis of Parmales, the sister group of diatoms, reveals the evolutionary specialization of diatoms from phago-mixotrophs to photoautotrophs.</title>
        <authorList>
            <person name="Ban H."/>
            <person name="Sato S."/>
            <person name="Yoshikawa S."/>
            <person name="Yamada K."/>
            <person name="Nakamura Y."/>
            <person name="Ichinomiya M."/>
            <person name="Sato N."/>
            <person name="Blanc-Mathieu R."/>
            <person name="Endo H."/>
            <person name="Kuwata A."/>
            <person name="Ogata H."/>
        </authorList>
    </citation>
    <scope>NUCLEOTIDE SEQUENCE [LARGE SCALE GENOMIC DNA]</scope>
</reference>
<feature type="compositionally biased region" description="Basic and acidic residues" evidence="1">
    <location>
        <begin position="136"/>
        <end position="160"/>
    </location>
</feature>
<feature type="non-terminal residue" evidence="2">
    <location>
        <position position="1"/>
    </location>
</feature>
<feature type="region of interest" description="Disordered" evidence="1">
    <location>
        <begin position="111"/>
        <end position="214"/>
    </location>
</feature>
<dbReference type="Proteomes" id="UP001165060">
    <property type="component" value="Unassembled WGS sequence"/>
</dbReference>
<name>A0ABQ6MAW2_9STRA</name>
<dbReference type="Gene3D" id="3.30.70.660">
    <property type="entry name" value="Pseudouridine synthase I, catalytic domain, C-terminal subdomain"/>
    <property type="match status" value="1"/>
</dbReference>